<dbReference type="GO" id="GO:0042732">
    <property type="term" value="P:D-xylose metabolic process"/>
    <property type="evidence" value="ECO:0007669"/>
    <property type="project" value="UniProtKB-KW"/>
</dbReference>
<dbReference type="Proteomes" id="UP000191154">
    <property type="component" value="Unassembled WGS sequence"/>
</dbReference>
<dbReference type="RefSeq" id="WP_077867047.1">
    <property type="nucleotide sequence ID" value="NZ_LZYZ01000008.1"/>
</dbReference>
<sequence length="382" mass="43155">MIEVNHSKIKETNRKKIIKLLLERTEITKLDISRILGISITTVSTNIAEFKNEGIVEDVRSLESTGGRKAIAIRLKEDCKFSIGVALTPNHIKIALVNIKKEIIENIRISHNNDGIENLIKIINEKIDFIMKKYNLDSEKLLGIGLSLPGTVDFKEGIIKYSYLLGVKEFNLKEKFQYLNVPIYVDNEANLSAYYEFLSRKDVLKNLLYVSITDGLGLGIIINGKIYRGDNNSSGEFGHIKVVIDGKKCKCGAKGCLEAYASMNSLIESYNEEVSENILDIDEFEKLYMQNDIKTKKVLDDYLRILAVGISNLIMILDPNTIVIGGDINNLLNDKMEILKKNIYKDNLFTDESSCNISIADFKESYMLGAAMMPIEEFLEIK</sequence>
<proteinExistence type="inferred from homology"/>
<evidence type="ECO:0000313" key="5">
    <source>
        <dbReference type="Proteomes" id="UP000191154"/>
    </source>
</evidence>
<dbReference type="InterPro" id="IPR036388">
    <property type="entry name" value="WH-like_DNA-bd_sf"/>
</dbReference>
<dbReference type="AlphaFoldDB" id="A0A1S8MTM5"/>
<dbReference type="PROSITE" id="PS01125">
    <property type="entry name" value="ROK"/>
    <property type="match status" value="1"/>
</dbReference>
<comment type="function">
    <text evidence="1">Transcriptional repressor of xylose-utilizing enzymes.</text>
</comment>
<dbReference type="InterPro" id="IPR000600">
    <property type="entry name" value="ROK"/>
</dbReference>
<organism evidence="4 5">
    <name type="scientific">Clostridium saccharobutylicum</name>
    <dbReference type="NCBI Taxonomy" id="169679"/>
    <lineage>
        <taxon>Bacteria</taxon>
        <taxon>Bacillati</taxon>
        <taxon>Bacillota</taxon>
        <taxon>Clostridia</taxon>
        <taxon>Eubacteriales</taxon>
        <taxon>Clostridiaceae</taxon>
        <taxon>Clostridium</taxon>
    </lineage>
</organism>
<dbReference type="EMBL" id="LZYZ01000008">
    <property type="protein sequence ID" value="OOM07523.1"/>
    <property type="molecule type" value="Genomic_DNA"/>
</dbReference>
<dbReference type="PANTHER" id="PTHR18964:SF110">
    <property type="entry name" value="TRANSCRIPTIONAL REGULATOR, XYLR-RELATED"/>
    <property type="match status" value="1"/>
</dbReference>
<dbReference type="CDD" id="cd00090">
    <property type="entry name" value="HTH_ARSR"/>
    <property type="match status" value="1"/>
</dbReference>
<dbReference type="SUPFAM" id="SSF53067">
    <property type="entry name" value="Actin-like ATPase domain"/>
    <property type="match status" value="1"/>
</dbReference>
<name>A0A1S8MTM5_CLOSA</name>
<keyword evidence="3" id="KW-0859">Xylose metabolism</keyword>
<dbReference type="InterPro" id="IPR036390">
    <property type="entry name" value="WH_DNA-bd_sf"/>
</dbReference>
<dbReference type="PANTHER" id="PTHR18964">
    <property type="entry name" value="ROK (REPRESSOR, ORF, KINASE) FAMILY"/>
    <property type="match status" value="1"/>
</dbReference>
<evidence type="ECO:0000256" key="1">
    <source>
        <dbReference type="ARBA" id="ARBA00002486"/>
    </source>
</evidence>
<protein>
    <submittedName>
        <fullName evidence="4">N-acetylglucosamine repressor</fullName>
    </submittedName>
</protein>
<keyword evidence="3" id="KW-0119">Carbohydrate metabolism</keyword>
<dbReference type="InterPro" id="IPR043129">
    <property type="entry name" value="ATPase_NBD"/>
</dbReference>
<evidence type="ECO:0000256" key="2">
    <source>
        <dbReference type="ARBA" id="ARBA00006479"/>
    </source>
</evidence>
<comment type="caution">
    <text evidence="4">The sequence shown here is derived from an EMBL/GenBank/DDBJ whole genome shotgun (WGS) entry which is preliminary data.</text>
</comment>
<dbReference type="Pfam" id="PF00480">
    <property type="entry name" value="ROK"/>
    <property type="match status" value="1"/>
</dbReference>
<dbReference type="STRING" id="169679.CSACC_32860"/>
<accession>A0A1S8MTM5</accession>
<evidence type="ECO:0000313" key="4">
    <source>
        <dbReference type="EMBL" id="OOM07523.1"/>
    </source>
</evidence>
<evidence type="ECO:0000256" key="3">
    <source>
        <dbReference type="ARBA" id="ARBA00022629"/>
    </source>
</evidence>
<comment type="similarity">
    <text evidence="2">Belongs to the ROK (NagC/XylR) family.</text>
</comment>
<dbReference type="InterPro" id="IPR011991">
    <property type="entry name" value="ArsR-like_HTH"/>
</dbReference>
<dbReference type="Gene3D" id="1.10.10.10">
    <property type="entry name" value="Winged helix-like DNA-binding domain superfamily/Winged helix DNA-binding domain"/>
    <property type="match status" value="1"/>
</dbReference>
<dbReference type="Gene3D" id="3.30.420.40">
    <property type="match status" value="2"/>
</dbReference>
<dbReference type="InterPro" id="IPR049874">
    <property type="entry name" value="ROK_cs"/>
</dbReference>
<dbReference type="Pfam" id="PF13412">
    <property type="entry name" value="HTH_24"/>
    <property type="match status" value="1"/>
</dbReference>
<dbReference type="SUPFAM" id="SSF46785">
    <property type="entry name" value="Winged helix' DNA-binding domain"/>
    <property type="match status" value="1"/>
</dbReference>
<gene>
    <name evidence="4" type="primary">nagC_3</name>
    <name evidence="4" type="ORF">CLOSAC_40530</name>
</gene>
<reference evidence="4 5" key="1">
    <citation type="submission" date="2016-05" db="EMBL/GenBank/DDBJ databases">
        <title>Microbial solvent formation.</title>
        <authorList>
            <person name="Poehlein A."/>
            <person name="Montoya Solano J.D."/>
            <person name="Flitsch S."/>
            <person name="Krabben P."/>
            <person name="Duerre P."/>
            <person name="Daniel R."/>
        </authorList>
    </citation>
    <scope>NUCLEOTIDE SEQUENCE [LARGE SCALE GENOMIC DNA]</scope>
    <source>
        <strain evidence="4 5">L1-8</strain>
    </source>
</reference>